<feature type="domain" description="EF-hand" evidence="6">
    <location>
        <begin position="911"/>
        <end position="946"/>
    </location>
</feature>
<feature type="domain" description="EF-hand" evidence="6">
    <location>
        <begin position="680"/>
        <end position="715"/>
    </location>
</feature>
<dbReference type="SUPFAM" id="SSF47473">
    <property type="entry name" value="EF-hand"/>
    <property type="match status" value="7"/>
</dbReference>
<feature type="domain" description="EF-hand" evidence="6">
    <location>
        <begin position="564"/>
        <end position="599"/>
    </location>
</feature>
<evidence type="ECO:0000256" key="2">
    <source>
        <dbReference type="ARBA" id="ARBA00020786"/>
    </source>
</evidence>
<feature type="compositionally biased region" description="Basic and acidic residues" evidence="5">
    <location>
        <begin position="1513"/>
        <end position="1522"/>
    </location>
</feature>
<feature type="domain" description="EF-hand" evidence="6">
    <location>
        <begin position="256"/>
        <end position="291"/>
    </location>
</feature>
<feature type="compositionally biased region" description="Basic and acidic residues" evidence="5">
    <location>
        <begin position="1343"/>
        <end position="1359"/>
    </location>
</feature>
<gene>
    <name evidence="7" type="ORF">Ae201684_011914</name>
</gene>
<feature type="domain" description="EF-hand" evidence="6">
    <location>
        <begin position="1550"/>
        <end position="1585"/>
    </location>
</feature>
<feature type="domain" description="EF-hand" evidence="6">
    <location>
        <begin position="600"/>
        <end position="635"/>
    </location>
</feature>
<dbReference type="FunFam" id="1.10.238.10:FF:000178">
    <property type="entry name" value="Calmodulin-2 A"/>
    <property type="match status" value="1"/>
</dbReference>
<dbReference type="PROSITE" id="PS00018">
    <property type="entry name" value="EF_HAND_1"/>
    <property type="match status" value="11"/>
</dbReference>
<feature type="domain" description="EF-hand" evidence="6">
    <location>
        <begin position="998"/>
        <end position="1026"/>
    </location>
</feature>
<dbReference type="GO" id="GO:0005509">
    <property type="term" value="F:calcium ion binding"/>
    <property type="evidence" value="ECO:0007669"/>
    <property type="project" value="InterPro"/>
</dbReference>
<feature type="domain" description="EF-hand" evidence="6">
    <location>
        <begin position="1216"/>
        <end position="1251"/>
    </location>
</feature>
<feature type="compositionally biased region" description="Basic residues" evidence="5">
    <location>
        <begin position="1523"/>
        <end position="1533"/>
    </location>
</feature>
<feature type="domain" description="EF-hand" evidence="6">
    <location>
        <begin position="292"/>
        <end position="327"/>
    </location>
</feature>
<evidence type="ECO:0000313" key="8">
    <source>
        <dbReference type="Proteomes" id="UP000481153"/>
    </source>
</evidence>
<evidence type="ECO:0000259" key="6">
    <source>
        <dbReference type="PROSITE" id="PS50222"/>
    </source>
</evidence>
<feature type="domain" description="EF-hand" evidence="6">
    <location>
        <begin position="1586"/>
        <end position="1621"/>
    </location>
</feature>
<sequence length="2041" mass="234533">MLKNLVKRALRKDWSDNDDTPRKSIAVKKRGKARRKDTKGSKLLDSSTVRAITKAVVEKRKMSSTEMCQVFEKLDEDELGLVDEAAFVKGLTKLGMKLKPDMIESLVKCFRQEIRSTKKNTPNIDYYGFVDFAIHGRDNEQLSEIGDKMRSAIASHEKNGRPWNAMEDLQRLDKKSRQRISADTFQNFLESNRSIEFDLTMKEVSAILTRFEFEYEDGSTGIDYTHFAQWLQPKLHLDIEQLHTQVQRLIQNAQDNHGISLKTIFEEVDDDENGRITRMELRNALLDMGLPLTDTQIYLLMDEYDVDGDGNIEYREFMMAFAPKDGRNRAETMDESDDDKKISRSKSRTTSCLIPIATQNVIQQSVRNDKRKRSSKELCAVFEKYDKKERGLVDDATFAKCIGKLGIKLKSNQVKILADCFRQTKKSQGNIDYYSFIDYAIDIPDSTKLIAIGNKLNEAITKYDKEHSEPFNLLEEMKAKDGRGRNWLRTDIARKYFESGSLIKFGLTTKELGILIERFEFDFDEDVKGIDYIQLATWLQPSLHLDTTELHKHVLRLIEKAKGEYNLSLKDIFEEIDEDGNGVISRHELQDALQSMGIPVTQAQIKFLVDEYDTNGDGKIEYKEFALAFAGKDKHDNDSGTEDEAQVVKKTRSSSMKGQALVPLSVLETIERIIKGNRKLSPSEFCSAFEKLDRDETGLLDEVSFVKALTKLGIKLKSHHTKTIVECFRMGKFKKKSHSDIDYYKFVDFAFDVLDNDTISAIGDKMRQAMNKSNSTSRDEPYNILQEMIKLDKRKQHRLKPQVVREFLERNTDIEFALSQKEMTKVIERFTFDYYDSSQGVDYEQMAMWLQPKLHTDMKDLHKHVKKLFMKASKECKLSMKQIFEDIDDDGNGHISFMELRKTLRDLGIPISEAQMKCLVDDYDLDGDGKIQYSEFLNGFCSQNDDEVFSSDDNNEGKSSKNGQKPKKKKELLTEETEKAIEIAFTGKRRRSPIEQYAVFEQFDKDDSGYVDEATFIKCLTKLGVHLKKDQLKRITECFRKGKGEVDYYGFVDFAANIRKSSKLVLLAKKMRNVIENFDKKNADLPFNIMNDLRRLDRNDKLRLKPHVFRDYLISSKPINFDLSDKEIDLLEERFLFEYSDKSIGVDYELFSKWLQPKLHMDMDELQAHVKALFSLTAKHCKMSLKDIFNEVDEDNSGFLTRKEFQNALQNMRLPLSEMQMTCLMDSYDSNGDGKIDYKEFISVFGTYRAEEDTDTNSSGSSGAEARSFRKKLANRWSDLKRKVKKRVDDTEEDKSQSDKEKKTLAAIKNFFSPKSRRAKKKGEENSDSSVSEISPRKKRKNTKENDKSDKEVSTEKKSSSKTQRKQIDSSDSELQRAPTSKRNTGKSGRPKPSKNKQNDSSDNDQPKAKKKVSKKSEGRTSSCSETASDMTQKKKYQSNEASGDSSPVKRKPKKKQRQASYDQETTSGADETLPSPPLKPFQKGVRRKKKKCLQYETTDEPDGSSSGMSVTEMRKFKERAKTKTKNYRHRRRYDSSTESNDSDAEYLQQMKEAMRVAFDFFDTDFSNSIDKYELGHILRAVGDDVTEDELSEIMQQVDTDSSGQIDFDEFYIMMKKRLRSKQWKFDTQMEMDIHAIFDQMDTNHNGALDVAEFQHALLEQMKIPLSQDEFYALLDEVDTNNDGTIDLKEFTAFMNLIEEMSSSKINFDLPRNALSAMKKIVRRAPINPEASLLMLMGVPSNFRPSLTSKAIQMKKHKMEYVLSFPPPQVVYSMAQSGNISTLESLTNQEALSVIEQSEALQYQAVISLKQAKGVPTPYDKRLRDVVGRKVRVCFFDMSDLANVVGTSGIRPLNGKIIGNIHEIPVAWTKSEEDIWNFSKASTSTDDYKFIIRTNSPKDDVCLFIEFIVDLTSTSACEMKQKERKHFMKENTSDSSETVEMTCCWAKVPLEKLLSQTTEVIRFDEMLLGGTILNPVDLDEDEISRRRYGWRAIAKALKPYSPPKLSIKSLQISKLGVQERLQISQLPPTIIVPFGALPMLQ</sequence>
<feature type="compositionally biased region" description="Polar residues" evidence="5">
    <location>
        <begin position="1460"/>
        <end position="1470"/>
    </location>
</feature>
<keyword evidence="8" id="KW-1185">Reference proteome</keyword>
<dbReference type="InterPro" id="IPR050230">
    <property type="entry name" value="CALM/Myosin/TropC-like"/>
</dbReference>
<feature type="domain" description="EF-hand" evidence="6">
    <location>
        <begin position="1666"/>
        <end position="1701"/>
    </location>
</feature>
<dbReference type="Gene3D" id="1.10.238.10">
    <property type="entry name" value="EF-hand"/>
    <property type="match status" value="10"/>
</dbReference>
<name>A0A6G0WSS9_9STRA</name>
<evidence type="ECO:0000256" key="1">
    <source>
        <dbReference type="ARBA" id="ARBA00005253"/>
    </source>
</evidence>
<feature type="compositionally biased region" description="Basic and acidic residues" evidence="5">
    <location>
        <begin position="1294"/>
        <end position="1304"/>
    </location>
</feature>
<evidence type="ECO:0000313" key="7">
    <source>
        <dbReference type="EMBL" id="KAF0730490.1"/>
    </source>
</evidence>
<feature type="domain" description="EF-hand" evidence="6">
    <location>
        <begin position="1180"/>
        <end position="1215"/>
    </location>
</feature>
<feature type="domain" description="EF-hand" evidence="6">
    <location>
        <begin position="875"/>
        <end position="910"/>
    </location>
</feature>
<evidence type="ECO:0000256" key="4">
    <source>
        <dbReference type="ARBA" id="ARBA00022837"/>
    </source>
</evidence>
<dbReference type="GO" id="GO:0016460">
    <property type="term" value="C:myosin II complex"/>
    <property type="evidence" value="ECO:0007669"/>
    <property type="project" value="TreeGrafter"/>
</dbReference>
<feature type="compositionally biased region" description="Polar residues" evidence="5">
    <location>
        <begin position="1378"/>
        <end position="1387"/>
    </location>
</feature>
<proteinExistence type="inferred from homology"/>
<dbReference type="Pfam" id="PF13499">
    <property type="entry name" value="EF-hand_7"/>
    <property type="match status" value="6"/>
</dbReference>
<evidence type="ECO:0000256" key="3">
    <source>
        <dbReference type="ARBA" id="ARBA00022737"/>
    </source>
</evidence>
<feature type="compositionally biased region" description="Polar residues" evidence="5">
    <location>
        <begin position="1420"/>
        <end position="1431"/>
    </location>
</feature>
<comment type="caution">
    <text evidence="7">The sequence shown here is derived from an EMBL/GenBank/DDBJ whole genome shotgun (WGS) entry which is preliminary data.</text>
</comment>
<dbReference type="Proteomes" id="UP000481153">
    <property type="component" value="Unassembled WGS sequence"/>
</dbReference>
<feature type="domain" description="EF-hand" evidence="6">
    <location>
        <begin position="1629"/>
        <end position="1664"/>
    </location>
</feature>
<dbReference type="PANTHER" id="PTHR23048">
    <property type="entry name" value="MYOSIN LIGHT CHAIN 1, 3"/>
    <property type="match status" value="1"/>
</dbReference>
<dbReference type="InterPro" id="IPR002048">
    <property type="entry name" value="EF_hand_dom"/>
</dbReference>
<dbReference type="InterPro" id="IPR011992">
    <property type="entry name" value="EF-hand-dom_pair"/>
</dbReference>
<keyword evidence="3" id="KW-0677">Repeat</keyword>
<dbReference type="VEuPathDB" id="FungiDB:AeMF1_015859"/>
<reference evidence="7 8" key="1">
    <citation type="submission" date="2019-07" db="EMBL/GenBank/DDBJ databases">
        <title>Genomics analysis of Aphanomyces spp. identifies a new class of oomycete effector associated with host adaptation.</title>
        <authorList>
            <person name="Gaulin E."/>
        </authorList>
    </citation>
    <scope>NUCLEOTIDE SEQUENCE [LARGE SCALE GENOMIC DNA]</scope>
    <source>
        <strain evidence="7 8">ATCC 201684</strain>
    </source>
</reference>
<comment type="similarity">
    <text evidence="1">Belongs to the centrin family.</text>
</comment>
<keyword evidence="4" id="KW-0106">Calcium</keyword>
<feature type="compositionally biased region" description="Basic and acidic residues" evidence="5">
    <location>
        <begin position="1397"/>
        <end position="1408"/>
    </location>
</feature>
<feature type="compositionally biased region" description="Basic residues" evidence="5">
    <location>
        <begin position="1449"/>
        <end position="1458"/>
    </location>
</feature>
<feature type="non-terminal residue" evidence="7">
    <location>
        <position position="2041"/>
    </location>
</feature>
<accession>A0A6G0WSS9</accession>
<feature type="region of interest" description="Disordered" evidence="5">
    <location>
        <begin position="948"/>
        <end position="972"/>
    </location>
</feature>
<feature type="region of interest" description="Disordered" evidence="5">
    <location>
        <begin position="1282"/>
        <end position="1544"/>
    </location>
</feature>
<organism evidence="7 8">
    <name type="scientific">Aphanomyces euteiches</name>
    <dbReference type="NCBI Taxonomy" id="100861"/>
    <lineage>
        <taxon>Eukaryota</taxon>
        <taxon>Sar</taxon>
        <taxon>Stramenopiles</taxon>
        <taxon>Oomycota</taxon>
        <taxon>Saprolegniomycetes</taxon>
        <taxon>Saprolegniales</taxon>
        <taxon>Verrucalvaceae</taxon>
        <taxon>Aphanomyces</taxon>
    </lineage>
</organism>
<dbReference type="SMART" id="SM00054">
    <property type="entry name" value="EFh"/>
    <property type="match status" value="16"/>
</dbReference>
<feature type="domain" description="EF-hand" evidence="6">
    <location>
        <begin position="62"/>
        <end position="97"/>
    </location>
</feature>
<dbReference type="InterPro" id="IPR018247">
    <property type="entry name" value="EF_Hand_1_Ca_BS"/>
</dbReference>
<dbReference type="PROSITE" id="PS50222">
    <property type="entry name" value="EF_HAND_2"/>
    <property type="match status" value="15"/>
</dbReference>
<protein>
    <recommendedName>
        <fullName evidence="2">Calmodulin</fullName>
    </recommendedName>
</protein>
<dbReference type="CDD" id="cd00051">
    <property type="entry name" value="EFh"/>
    <property type="match status" value="6"/>
</dbReference>
<evidence type="ECO:0000256" key="5">
    <source>
        <dbReference type="SAM" id="MobiDB-lite"/>
    </source>
</evidence>
<dbReference type="EMBL" id="VJMJ01000153">
    <property type="protein sequence ID" value="KAF0730490.1"/>
    <property type="molecule type" value="Genomic_DNA"/>
</dbReference>
<dbReference type="PANTHER" id="PTHR23048:SF0">
    <property type="entry name" value="CALMODULIN LIKE 3"/>
    <property type="match status" value="1"/>
</dbReference>